<dbReference type="Gene3D" id="1.10.10.10">
    <property type="entry name" value="Winged helix-like DNA-binding domain superfamily/Winged helix DNA-binding domain"/>
    <property type="match status" value="1"/>
</dbReference>
<keyword evidence="2" id="KW-1185">Reference proteome</keyword>
<dbReference type="RefSeq" id="WP_282545062.1">
    <property type="nucleotide sequence ID" value="NZ_JASCIQ010000029.1"/>
</dbReference>
<sequence>MVRNPVEHLVTALRPLLVAEAAAIGPGLGIDPADLEQAVWLRLLERVDRLGPPPDPERWLRASLDAEARRAAGAEARERAYRGEAVAAESRPEHELLLTEHRRLVQDAVRRLPRSCVRLVTAFLSPRDPTYREVARWLGIAQGSVGPERARCLECLRRLLTAEDFAVRRAP</sequence>
<dbReference type="EMBL" id="JASCIQ010000029">
    <property type="protein sequence ID" value="MDI3407145.1"/>
    <property type="molecule type" value="Genomic_DNA"/>
</dbReference>
<dbReference type="InterPro" id="IPR036388">
    <property type="entry name" value="WH-like_DNA-bd_sf"/>
</dbReference>
<dbReference type="Proteomes" id="UP001223978">
    <property type="component" value="Unassembled WGS sequence"/>
</dbReference>
<accession>A0ABT6SGQ2</accession>
<proteinExistence type="predicted"/>
<comment type="caution">
    <text evidence="1">The sequence shown here is derived from an EMBL/GenBank/DDBJ whole genome shotgun (WGS) entry which is preliminary data.</text>
</comment>
<reference evidence="1 2" key="1">
    <citation type="submission" date="2023-05" db="EMBL/GenBank/DDBJ databases">
        <title>Draft genome sequence of Streptomyces sp. B-S-A6 isolated from a cave soil in Thailand.</title>
        <authorList>
            <person name="Chamroensaksri N."/>
            <person name="Muangham S."/>
        </authorList>
    </citation>
    <scope>NUCLEOTIDE SEQUENCE [LARGE SCALE GENOMIC DNA]</scope>
    <source>
        <strain evidence="1 2">B-S-A6</strain>
    </source>
</reference>
<evidence type="ECO:0000313" key="2">
    <source>
        <dbReference type="Proteomes" id="UP001223978"/>
    </source>
</evidence>
<dbReference type="InterPro" id="IPR013324">
    <property type="entry name" value="RNA_pol_sigma_r3/r4-like"/>
</dbReference>
<dbReference type="SUPFAM" id="SSF88659">
    <property type="entry name" value="Sigma3 and sigma4 domains of RNA polymerase sigma factors"/>
    <property type="match status" value="1"/>
</dbReference>
<organism evidence="1 2">
    <name type="scientific">Streptomyces cavernicola</name>
    <dbReference type="NCBI Taxonomy" id="3043613"/>
    <lineage>
        <taxon>Bacteria</taxon>
        <taxon>Bacillati</taxon>
        <taxon>Actinomycetota</taxon>
        <taxon>Actinomycetes</taxon>
        <taxon>Kitasatosporales</taxon>
        <taxon>Streptomycetaceae</taxon>
        <taxon>Streptomyces</taxon>
    </lineage>
</organism>
<gene>
    <name evidence="1" type="ORF">QIS96_25435</name>
</gene>
<protein>
    <submittedName>
        <fullName evidence="1">Sigma-70 family RNA polymerase sigma factor</fullName>
    </submittedName>
</protein>
<name>A0ABT6SGQ2_9ACTN</name>
<evidence type="ECO:0000313" key="1">
    <source>
        <dbReference type="EMBL" id="MDI3407145.1"/>
    </source>
</evidence>